<reference evidence="2" key="1">
    <citation type="journal article" date="2019" name="Int. J. Syst. Evol. Microbiol.">
        <title>The Global Catalogue of Microorganisms (GCM) 10K type strain sequencing project: providing services to taxonomists for standard genome sequencing and annotation.</title>
        <authorList>
            <consortium name="The Broad Institute Genomics Platform"/>
            <consortium name="The Broad Institute Genome Sequencing Center for Infectious Disease"/>
            <person name="Wu L."/>
            <person name="Ma J."/>
        </authorList>
    </citation>
    <scope>NUCLEOTIDE SEQUENCE [LARGE SCALE GENOMIC DNA]</scope>
    <source>
        <strain evidence="2">JCM 32226</strain>
    </source>
</reference>
<evidence type="ECO:0000313" key="1">
    <source>
        <dbReference type="EMBL" id="GAA4500290.1"/>
    </source>
</evidence>
<proteinExistence type="predicted"/>
<dbReference type="Proteomes" id="UP001501321">
    <property type="component" value="Unassembled WGS sequence"/>
</dbReference>
<keyword evidence="2" id="KW-1185">Reference proteome</keyword>
<gene>
    <name evidence="1" type="ORF">GCM10023095_21900</name>
</gene>
<evidence type="ECO:0000313" key="2">
    <source>
        <dbReference type="Proteomes" id="UP001501321"/>
    </source>
</evidence>
<accession>A0ABP8QD99</accession>
<name>A0ABP8QD99_9GAMM</name>
<protein>
    <submittedName>
        <fullName evidence="1">Uncharacterized protein</fullName>
    </submittedName>
</protein>
<organism evidence="1 2">
    <name type="scientific">Pseudaeromonas paramecii</name>
    <dbReference type="NCBI Taxonomy" id="2138166"/>
    <lineage>
        <taxon>Bacteria</taxon>
        <taxon>Pseudomonadati</taxon>
        <taxon>Pseudomonadota</taxon>
        <taxon>Gammaproteobacteria</taxon>
        <taxon>Aeromonadales</taxon>
        <taxon>Aeromonadaceae</taxon>
        <taxon>Pseudaeromonas</taxon>
    </lineage>
</organism>
<sequence length="71" mass="7712">MQLLADVAGFGSVQAQRQAEKQQGEKAFHDMDSIVGKDSPMVPVARRQNKQTAPEGAVCVVRGKSFPATRR</sequence>
<comment type="caution">
    <text evidence="1">The sequence shown here is derived from an EMBL/GenBank/DDBJ whole genome shotgun (WGS) entry which is preliminary data.</text>
</comment>
<dbReference type="EMBL" id="BAABFC010000013">
    <property type="protein sequence ID" value="GAA4500290.1"/>
    <property type="molecule type" value="Genomic_DNA"/>
</dbReference>